<dbReference type="SUPFAM" id="SSF52172">
    <property type="entry name" value="CheY-like"/>
    <property type="match status" value="1"/>
</dbReference>
<gene>
    <name evidence="5" type="ORF">F4Y08_14215</name>
</gene>
<dbReference type="PROSITE" id="PS51755">
    <property type="entry name" value="OMPR_PHOB"/>
    <property type="match status" value="1"/>
</dbReference>
<feature type="region of interest" description="Disordered" evidence="3">
    <location>
        <begin position="1"/>
        <end position="53"/>
    </location>
</feature>
<proteinExistence type="predicted"/>
<evidence type="ECO:0000256" key="2">
    <source>
        <dbReference type="PROSITE-ProRule" id="PRU01091"/>
    </source>
</evidence>
<protein>
    <submittedName>
        <fullName evidence="5">Winged helix-turn-helix domain-containing protein</fullName>
    </submittedName>
</protein>
<dbReference type="InterPro" id="IPR016032">
    <property type="entry name" value="Sig_transdc_resp-reg_C-effctor"/>
</dbReference>
<evidence type="ECO:0000313" key="5">
    <source>
        <dbReference type="EMBL" id="MYD91463.1"/>
    </source>
</evidence>
<dbReference type="EMBL" id="VXPY01000096">
    <property type="protein sequence ID" value="MYD91463.1"/>
    <property type="molecule type" value="Genomic_DNA"/>
</dbReference>
<dbReference type="GO" id="GO:0000160">
    <property type="term" value="P:phosphorelay signal transduction system"/>
    <property type="evidence" value="ECO:0007669"/>
    <property type="project" value="InterPro"/>
</dbReference>
<dbReference type="Pfam" id="PF00486">
    <property type="entry name" value="Trans_reg_C"/>
    <property type="match status" value="1"/>
</dbReference>
<keyword evidence="1 2" id="KW-0238">DNA-binding</keyword>
<name>A0A6B1DXN4_9CHLR</name>
<organism evidence="5">
    <name type="scientific">Caldilineaceae bacterium SB0662_bin_9</name>
    <dbReference type="NCBI Taxonomy" id="2605258"/>
    <lineage>
        <taxon>Bacteria</taxon>
        <taxon>Bacillati</taxon>
        <taxon>Chloroflexota</taxon>
        <taxon>Caldilineae</taxon>
        <taxon>Caldilineales</taxon>
        <taxon>Caldilineaceae</taxon>
    </lineage>
</organism>
<evidence type="ECO:0000259" key="4">
    <source>
        <dbReference type="PROSITE" id="PS51755"/>
    </source>
</evidence>
<dbReference type="SUPFAM" id="SSF46894">
    <property type="entry name" value="C-terminal effector domain of the bipartite response regulators"/>
    <property type="match status" value="1"/>
</dbReference>
<feature type="domain" description="OmpR/PhoB-type" evidence="4">
    <location>
        <begin position="188"/>
        <end position="289"/>
    </location>
</feature>
<dbReference type="InterPro" id="IPR001867">
    <property type="entry name" value="OmpR/PhoB-type_DNA-bd"/>
</dbReference>
<dbReference type="InterPro" id="IPR011006">
    <property type="entry name" value="CheY-like_superfamily"/>
</dbReference>
<evidence type="ECO:0000256" key="1">
    <source>
        <dbReference type="ARBA" id="ARBA00023125"/>
    </source>
</evidence>
<dbReference type="InterPro" id="IPR036388">
    <property type="entry name" value="WH-like_DNA-bd_sf"/>
</dbReference>
<dbReference type="GO" id="GO:0003677">
    <property type="term" value="F:DNA binding"/>
    <property type="evidence" value="ECO:0007669"/>
    <property type="project" value="UniProtKB-UniRule"/>
</dbReference>
<dbReference type="SMART" id="SM00862">
    <property type="entry name" value="Trans_reg_C"/>
    <property type="match status" value="1"/>
</dbReference>
<evidence type="ECO:0000256" key="3">
    <source>
        <dbReference type="SAM" id="MobiDB-lite"/>
    </source>
</evidence>
<reference evidence="5" key="1">
    <citation type="submission" date="2019-09" db="EMBL/GenBank/DDBJ databases">
        <title>Characterisation of the sponge microbiome using genome-centric metagenomics.</title>
        <authorList>
            <person name="Engelberts J.P."/>
            <person name="Robbins S.J."/>
            <person name="De Goeij J.M."/>
            <person name="Aranda M."/>
            <person name="Bell S.C."/>
            <person name="Webster N.S."/>
        </authorList>
    </citation>
    <scope>NUCLEOTIDE SEQUENCE</scope>
    <source>
        <strain evidence="5">SB0662_bin_9</strain>
    </source>
</reference>
<accession>A0A6B1DXN4</accession>
<comment type="caution">
    <text evidence="5">The sequence shown here is derived from an EMBL/GenBank/DDBJ whole genome shotgun (WGS) entry which is preliminary data.</text>
</comment>
<dbReference type="Gene3D" id="1.10.10.10">
    <property type="entry name" value="Winged helix-like DNA-binding domain superfamily/Winged helix DNA-binding domain"/>
    <property type="match status" value="1"/>
</dbReference>
<dbReference type="GO" id="GO:0006355">
    <property type="term" value="P:regulation of DNA-templated transcription"/>
    <property type="evidence" value="ECO:0007669"/>
    <property type="project" value="InterPro"/>
</dbReference>
<dbReference type="AlphaFoldDB" id="A0A6B1DXN4"/>
<feature type="DNA-binding region" description="OmpR/PhoB-type" evidence="2">
    <location>
        <begin position="188"/>
        <end position="289"/>
    </location>
</feature>
<sequence>MSHKHGLGVPTVDDATPGADAAEGTYAMDDRNGRRRPHTGSPGDPAAEPGPERARGRVLWVDPVPADIQAGYDLLASRHLEVRQVARCEEAGPLLADWAPQVLLLEYALPAGSMAYETFVHAVLPTRDPYRAGGPLAANAWGRTEMPLLLVSGGAPARVPGYVNPHLARAAHFLPKPLDAVRCLQLVENLLRPGTPARVLDLTRGQLRLPGAVHALSPQGLEILAVLARAHPQSLPASALARELYRRRGMVIGEGQVRTAIRRLRQRLETDPSQPRLVGNLGQGYFLGWPLCVEGDDQPPD</sequence>